<feature type="region of interest" description="Disordered" evidence="5">
    <location>
        <begin position="403"/>
        <end position="465"/>
    </location>
</feature>
<accession>A0A7J5Z8D0</accession>
<comment type="similarity">
    <text evidence="1">Belongs to the LRRC42 family.</text>
</comment>
<keyword evidence="3" id="KW-0433">Leucine-rich repeat</keyword>
<keyword evidence="4" id="KW-0677">Repeat</keyword>
<proteinExistence type="inferred from homology"/>
<name>A0A7J5Z8D0_DISMA</name>
<evidence type="ECO:0000256" key="3">
    <source>
        <dbReference type="ARBA" id="ARBA00022614"/>
    </source>
</evidence>
<dbReference type="OrthoDB" id="120976at2759"/>
<dbReference type="Proteomes" id="UP000518266">
    <property type="component" value="Unassembled WGS sequence"/>
</dbReference>
<dbReference type="InterPro" id="IPR001611">
    <property type="entry name" value="Leu-rich_rpt"/>
</dbReference>
<dbReference type="InterPro" id="IPR039631">
    <property type="entry name" value="LRRC42"/>
</dbReference>
<dbReference type="Gene3D" id="3.80.10.10">
    <property type="entry name" value="Ribonuclease Inhibitor"/>
    <property type="match status" value="1"/>
</dbReference>
<evidence type="ECO:0000313" key="7">
    <source>
        <dbReference type="Proteomes" id="UP000518266"/>
    </source>
</evidence>
<evidence type="ECO:0000256" key="5">
    <source>
        <dbReference type="SAM" id="MobiDB-lite"/>
    </source>
</evidence>
<dbReference type="InterPro" id="IPR032675">
    <property type="entry name" value="LRR_dom_sf"/>
</dbReference>
<feature type="compositionally biased region" description="Polar residues" evidence="5">
    <location>
        <begin position="411"/>
        <end position="421"/>
    </location>
</feature>
<evidence type="ECO:0000256" key="2">
    <source>
        <dbReference type="ARBA" id="ARBA00014198"/>
    </source>
</evidence>
<dbReference type="Pfam" id="PF13516">
    <property type="entry name" value="LRR_6"/>
    <property type="match status" value="1"/>
</dbReference>
<evidence type="ECO:0000256" key="1">
    <source>
        <dbReference type="ARBA" id="ARBA00009297"/>
    </source>
</evidence>
<dbReference type="PANTHER" id="PTHR31994">
    <property type="entry name" value="LEUCINE-RICH REPEAT-CONTAINING PROTEIN 42"/>
    <property type="match status" value="1"/>
</dbReference>
<gene>
    <name evidence="6" type="ORF">F7725_011206</name>
</gene>
<dbReference type="EMBL" id="JAAKFY010000004">
    <property type="protein sequence ID" value="KAF3858005.1"/>
    <property type="molecule type" value="Genomic_DNA"/>
</dbReference>
<organism evidence="6 7">
    <name type="scientific">Dissostichus mawsoni</name>
    <name type="common">Antarctic cod</name>
    <dbReference type="NCBI Taxonomy" id="36200"/>
    <lineage>
        <taxon>Eukaryota</taxon>
        <taxon>Metazoa</taxon>
        <taxon>Chordata</taxon>
        <taxon>Craniata</taxon>
        <taxon>Vertebrata</taxon>
        <taxon>Euteleostomi</taxon>
        <taxon>Actinopterygii</taxon>
        <taxon>Neopterygii</taxon>
        <taxon>Teleostei</taxon>
        <taxon>Neoteleostei</taxon>
        <taxon>Acanthomorphata</taxon>
        <taxon>Eupercaria</taxon>
        <taxon>Perciformes</taxon>
        <taxon>Notothenioidei</taxon>
        <taxon>Nototheniidae</taxon>
        <taxon>Dissostichus</taxon>
    </lineage>
</organism>
<reference evidence="6 7" key="1">
    <citation type="submission" date="2020-03" db="EMBL/GenBank/DDBJ databases">
        <title>Dissostichus mawsoni Genome sequencing and assembly.</title>
        <authorList>
            <person name="Park H."/>
        </authorList>
    </citation>
    <scope>NUCLEOTIDE SEQUENCE [LARGE SCALE GENOMIC DNA]</scope>
    <source>
        <strain evidence="6">DM0001</strain>
        <tissue evidence="6">Muscle</tissue>
    </source>
</reference>
<dbReference type="PANTHER" id="PTHR31994:SF3">
    <property type="entry name" value="LEUCINE-RICH REPEAT-CONTAINING PROTEIN 42"/>
    <property type="match status" value="1"/>
</dbReference>
<evidence type="ECO:0000313" key="6">
    <source>
        <dbReference type="EMBL" id="KAF3858005.1"/>
    </source>
</evidence>
<dbReference type="SUPFAM" id="SSF52047">
    <property type="entry name" value="RNI-like"/>
    <property type="match status" value="1"/>
</dbReference>
<sequence length="465" mass="52912">MEADFCASVKSVLLTAKQKYVKMENSAIYVRERGNLRRVSDIVLAQPKPVSSCRRTNPFVLRKENFIFTYNAEGSLRYTTKSLFDITLLFVADNIHHVDSLVGFPDQIGDRLFAAAEENRVFLNADISSKALQLFSDAYGEMVLGSLCLRNRFPLLHERMEEIKTFHSLKCLDLFGCRLGDDHEIFQHLTSSSSLASLIQLSIGGNRLSDVGLQRFTAPIRMLRKGLDFLQLLDVSYNPISVRALRYITCFPKLENLDVSGTSLKLGTGLKTTIWDLLGLIYSEKSLDSFDHLRCKTEGWAEQVHIFRQGLTETSFCNVVNQWETNNSQMPTPKKIDESRTSALHFCKINDDDTVSKRDFTVFVFVVVGRQKFVRDVLNAAPVVCESEEEAQRERLHFFRPAANSHIPEKQTPSTTNQQGKPSWHNIKKRQRQSERCDSSRQSPPTKRLPSSALTAEDLDLLNNY</sequence>
<keyword evidence="7" id="KW-1185">Reference proteome</keyword>
<comment type="caution">
    <text evidence="6">The sequence shown here is derived from an EMBL/GenBank/DDBJ whole genome shotgun (WGS) entry which is preliminary data.</text>
</comment>
<protein>
    <recommendedName>
        <fullName evidence="2">Leucine-rich repeat-containing protein 42</fullName>
    </recommendedName>
</protein>
<dbReference type="AlphaFoldDB" id="A0A7J5Z8D0"/>
<evidence type="ECO:0000256" key="4">
    <source>
        <dbReference type="ARBA" id="ARBA00022737"/>
    </source>
</evidence>